<dbReference type="InterPro" id="IPR046757">
    <property type="entry name" value="YL1_N"/>
</dbReference>
<feature type="region of interest" description="Disordered" evidence="2">
    <location>
        <begin position="202"/>
        <end position="221"/>
    </location>
</feature>
<protein>
    <recommendedName>
        <fullName evidence="3">Vps72/YL1 C-terminal domain-containing protein</fullName>
    </recommendedName>
</protein>
<evidence type="ECO:0000313" key="4">
    <source>
        <dbReference type="EMBL" id="TQB71689.1"/>
    </source>
</evidence>
<feature type="compositionally biased region" description="Basic and acidic residues" evidence="2">
    <location>
        <begin position="208"/>
        <end position="221"/>
    </location>
</feature>
<name>A0A507QSJ2_MONPU</name>
<dbReference type="InterPro" id="IPR013272">
    <property type="entry name" value="Vps72/YL1_C"/>
</dbReference>
<dbReference type="Pfam" id="PF05764">
    <property type="entry name" value="YL1"/>
    <property type="match status" value="1"/>
</dbReference>
<feature type="compositionally biased region" description="Acidic residues" evidence="2">
    <location>
        <begin position="58"/>
        <end position="102"/>
    </location>
</feature>
<evidence type="ECO:0000259" key="3">
    <source>
        <dbReference type="SMART" id="SM00993"/>
    </source>
</evidence>
<accession>A0A507QSJ2</accession>
<proteinExistence type="inferred from homology"/>
<reference evidence="4 5" key="1">
    <citation type="submission" date="2019-06" db="EMBL/GenBank/DDBJ databases">
        <title>Wine fermentation using esterase from Monascus purpureus.</title>
        <authorList>
            <person name="Geng C."/>
            <person name="Zhang Y."/>
        </authorList>
    </citation>
    <scope>NUCLEOTIDE SEQUENCE [LARGE SCALE GENOMIC DNA]</scope>
    <source>
        <strain evidence="4">HQ1</strain>
    </source>
</reference>
<feature type="compositionally biased region" description="Polar residues" evidence="2">
    <location>
        <begin position="473"/>
        <end position="484"/>
    </location>
</feature>
<feature type="region of interest" description="Disordered" evidence="2">
    <location>
        <begin position="679"/>
        <end position="730"/>
    </location>
</feature>
<feature type="domain" description="Vps72/YL1 C-terminal" evidence="3">
    <location>
        <begin position="615"/>
        <end position="644"/>
    </location>
</feature>
<dbReference type="Proteomes" id="UP000319663">
    <property type="component" value="Unassembled WGS sequence"/>
</dbReference>
<dbReference type="GO" id="GO:0005634">
    <property type="term" value="C:nucleus"/>
    <property type="evidence" value="ECO:0007669"/>
    <property type="project" value="TreeGrafter"/>
</dbReference>
<organism evidence="4 5">
    <name type="scientific">Monascus purpureus</name>
    <name type="common">Red mold</name>
    <name type="synonym">Monascus anka</name>
    <dbReference type="NCBI Taxonomy" id="5098"/>
    <lineage>
        <taxon>Eukaryota</taxon>
        <taxon>Fungi</taxon>
        <taxon>Dikarya</taxon>
        <taxon>Ascomycota</taxon>
        <taxon>Pezizomycotina</taxon>
        <taxon>Eurotiomycetes</taxon>
        <taxon>Eurotiomycetidae</taxon>
        <taxon>Eurotiales</taxon>
        <taxon>Aspergillaceae</taxon>
        <taxon>Monascus</taxon>
    </lineage>
</organism>
<dbReference type="SMART" id="SM00993">
    <property type="entry name" value="YL1_C"/>
    <property type="match status" value="1"/>
</dbReference>
<feature type="compositionally biased region" description="Pro residues" evidence="2">
    <location>
        <begin position="323"/>
        <end position="332"/>
    </location>
</feature>
<evidence type="ECO:0000256" key="2">
    <source>
        <dbReference type="SAM" id="MobiDB-lite"/>
    </source>
</evidence>
<dbReference type="AlphaFoldDB" id="A0A507QSJ2"/>
<keyword evidence="5" id="KW-1185">Reference proteome</keyword>
<feature type="compositionally biased region" description="Basic and acidic residues" evidence="2">
    <location>
        <begin position="354"/>
        <end position="366"/>
    </location>
</feature>
<sequence length="743" mass="81411">MADDNASSAAQSPMEAEEKLVDSLVQGRARRSTAGRNMSALIDAEADDDLALLFAETEDDNEFTIDADVDVAEEDDMRLESSSEDEDDQGPNAPEDELEGEMELEKQAKADRKKRKAQEGLRLQALRKKVKIDPTAVSTSTPTPRPRKKSERISWLPTPEEGPTRSSSRRQTMQNKQITHARLKDSEEKRIRLIASMEEAAKKKALQKPKEMTQEERLAEAERVERLNSKSLNRWEEMEKRKAEERRAKIEALQNRRLEGPVMSWWSGIATWTNGVLTRLGKVDVTLKPKEETSRKKTKKAEKEKGETGQTVTNAGVLEKPSEPVPETPVPTGPDEADTTKQDHEDQQNSTVTKDNEVPAENRHLPDAVQENPTTQQTPEAKTTVTILPAQIPSFAPTAPDSNVTLSSAPQPSEAETPKDIASNQLTGQAVKESEAVPAVSADAESEKNEGIPATDAEATAMQTPEQPPGTSPGKSNLPSPSQEGKQDIVPEDPVPESSTSTQPAPSPAPTRVEPPALVSPAPTVIVSALEQDATPAAVQPKPTETQIHADQQHLVESENAPKLEAPLPAPPTIEHTGRNLIVLENFDDRTAHDHEYSIYFNSKKPPRLSKISSSLCVITSLPSRYRDPDTSLPYANAYAYREIRRAVSQNYIWSTMLGCYVSPVGVAAKGVPERFLRGDQTNFSGNSKEGRRDIGDDHDPTAREREAEKEKETVASGNNDVPAPASAPVTVEAITAMDIDKK</sequence>
<feature type="compositionally biased region" description="Basic and acidic residues" evidence="2">
    <location>
        <begin position="281"/>
        <end position="307"/>
    </location>
</feature>
<evidence type="ECO:0000313" key="5">
    <source>
        <dbReference type="Proteomes" id="UP000319663"/>
    </source>
</evidence>
<feature type="compositionally biased region" description="Polar residues" evidence="2">
    <location>
        <begin position="371"/>
        <end position="386"/>
    </location>
</feature>
<dbReference type="Pfam" id="PF08265">
    <property type="entry name" value="YL1_C"/>
    <property type="match status" value="1"/>
</dbReference>
<comment type="similarity">
    <text evidence="1">Belongs to the VPS72/YL1 family.</text>
</comment>
<feature type="compositionally biased region" description="Basic and acidic residues" evidence="2">
    <location>
        <begin position="338"/>
        <end position="347"/>
    </location>
</feature>
<dbReference type="PANTHER" id="PTHR13275:SF4">
    <property type="entry name" value="VACUOLAR PROTEIN SORTING-ASSOCIATED PROTEIN 72 HOMOLOG"/>
    <property type="match status" value="1"/>
</dbReference>
<dbReference type="EMBL" id="VIFY01000076">
    <property type="protein sequence ID" value="TQB71689.1"/>
    <property type="molecule type" value="Genomic_DNA"/>
</dbReference>
<feature type="compositionally biased region" description="Polar residues" evidence="2">
    <location>
        <begin position="164"/>
        <end position="178"/>
    </location>
</feature>
<feature type="region of interest" description="Disordered" evidence="2">
    <location>
        <begin position="279"/>
        <end position="517"/>
    </location>
</feature>
<dbReference type="STRING" id="5098.A0A507QSJ2"/>
<gene>
    <name evidence="4" type="ORF">MPDQ_007339</name>
</gene>
<comment type="caution">
    <text evidence="4">The sequence shown here is derived from an EMBL/GenBank/DDBJ whole genome shotgun (WGS) entry which is preliminary data.</text>
</comment>
<feature type="region of interest" description="Disordered" evidence="2">
    <location>
        <begin position="1"/>
        <end position="39"/>
    </location>
</feature>
<evidence type="ECO:0000256" key="1">
    <source>
        <dbReference type="ARBA" id="ARBA00006832"/>
    </source>
</evidence>
<feature type="region of interest" description="Disordered" evidence="2">
    <location>
        <begin position="58"/>
        <end position="187"/>
    </location>
</feature>
<feature type="compositionally biased region" description="Polar residues" evidence="2">
    <location>
        <begin position="400"/>
        <end position="411"/>
    </location>
</feature>
<dbReference type="PANTHER" id="PTHR13275">
    <property type="entry name" value="YL-1 PROTEIN TRANSCRIPTION FACTOR-LIKE 1"/>
    <property type="match status" value="1"/>
</dbReference>
<feature type="compositionally biased region" description="Basic and acidic residues" evidence="2">
    <location>
        <begin position="689"/>
        <end position="714"/>
    </location>
</feature>
<feature type="compositionally biased region" description="Polar residues" evidence="2">
    <location>
        <begin position="1"/>
        <end position="11"/>
    </location>
</feature>